<dbReference type="KEGG" id="ptm:GSPATT00036571001"/>
<evidence type="ECO:0008006" key="3">
    <source>
        <dbReference type="Google" id="ProtNLM"/>
    </source>
</evidence>
<dbReference type="GeneID" id="5020973"/>
<dbReference type="AlphaFoldDB" id="A0CAH4"/>
<dbReference type="EMBL" id="CT868054">
    <property type="protein sequence ID" value="CAK67791.1"/>
    <property type="molecule type" value="Genomic_DNA"/>
</dbReference>
<evidence type="ECO:0000313" key="2">
    <source>
        <dbReference type="Proteomes" id="UP000000600"/>
    </source>
</evidence>
<name>A0CAH4_PARTE</name>
<organism evidence="1 2">
    <name type="scientific">Paramecium tetraurelia</name>
    <dbReference type="NCBI Taxonomy" id="5888"/>
    <lineage>
        <taxon>Eukaryota</taxon>
        <taxon>Sar</taxon>
        <taxon>Alveolata</taxon>
        <taxon>Ciliophora</taxon>
        <taxon>Intramacronucleata</taxon>
        <taxon>Oligohymenophorea</taxon>
        <taxon>Peniculida</taxon>
        <taxon>Parameciidae</taxon>
        <taxon>Paramecium</taxon>
    </lineage>
</organism>
<sequence>MSTSKQQLRRNSAVKQLNQSMALIQELYIKTFHYFFYSLKNHIQILCSILVLMINKIQESYFQTFLEKEPSIQKVKSIQMQVNKYTIQKKTNQFESESLDSSRSVFNSDYDPKPIFETQPRYYTTISVSKKNKMFERSSNAQNVNQKLAQRKRIQSFQLDEDAYSFEEEESLPEKLMDVDLYFRQDAIVSVQKILSTQRKLS</sequence>
<protein>
    <recommendedName>
        <fullName evidence="3">Transmembrane protein</fullName>
    </recommendedName>
</protein>
<dbReference type="InParanoid" id="A0CAH4"/>
<dbReference type="HOGENOM" id="CLU_117424_0_0_1"/>
<dbReference type="OMA" id="NSDYDPK"/>
<dbReference type="Proteomes" id="UP000000600">
    <property type="component" value="Unassembled WGS sequence"/>
</dbReference>
<evidence type="ECO:0000313" key="1">
    <source>
        <dbReference type="EMBL" id="CAK67791.1"/>
    </source>
</evidence>
<proteinExistence type="predicted"/>
<keyword evidence="2" id="KW-1185">Reference proteome</keyword>
<dbReference type="OrthoDB" id="305737at2759"/>
<accession>A0CAH4</accession>
<dbReference type="RefSeq" id="XP_001435188.1">
    <property type="nucleotide sequence ID" value="XM_001435151.1"/>
</dbReference>
<gene>
    <name evidence="1" type="ORF">GSPATT00036571001</name>
</gene>
<reference evidence="1 2" key="1">
    <citation type="journal article" date="2006" name="Nature">
        <title>Global trends of whole-genome duplications revealed by the ciliate Paramecium tetraurelia.</title>
        <authorList>
            <consortium name="Genoscope"/>
            <person name="Aury J.-M."/>
            <person name="Jaillon O."/>
            <person name="Duret L."/>
            <person name="Noel B."/>
            <person name="Jubin C."/>
            <person name="Porcel B.M."/>
            <person name="Segurens B."/>
            <person name="Daubin V."/>
            <person name="Anthouard V."/>
            <person name="Aiach N."/>
            <person name="Arnaiz O."/>
            <person name="Billaut A."/>
            <person name="Beisson J."/>
            <person name="Blanc I."/>
            <person name="Bouhouche K."/>
            <person name="Camara F."/>
            <person name="Duharcourt S."/>
            <person name="Guigo R."/>
            <person name="Gogendeau D."/>
            <person name="Katinka M."/>
            <person name="Keller A.-M."/>
            <person name="Kissmehl R."/>
            <person name="Klotz C."/>
            <person name="Koll F."/>
            <person name="Le Moue A."/>
            <person name="Lepere C."/>
            <person name="Malinsky S."/>
            <person name="Nowacki M."/>
            <person name="Nowak J.K."/>
            <person name="Plattner H."/>
            <person name="Poulain J."/>
            <person name="Ruiz F."/>
            <person name="Serrano V."/>
            <person name="Zagulski M."/>
            <person name="Dessen P."/>
            <person name="Betermier M."/>
            <person name="Weissenbach J."/>
            <person name="Scarpelli C."/>
            <person name="Schachter V."/>
            <person name="Sperling L."/>
            <person name="Meyer E."/>
            <person name="Cohen J."/>
            <person name="Wincker P."/>
        </authorList>
    </citation>
    <scope>NUCLEOTIDE SEQUENCE [LARGE SCALE GENOMIC DNA]</scope>
    <source>
        <strain evidence="1 2">Stock d4-2</strain>
    </source>
</reference>